<evidence type="ECO:0000256" key="2">
    <source>
        <dbReference type="ARBA" id="ARBA00022771"/>
    </source>
</evidence>
<dbReference type="Gene3D" id="3.30.40.10">
    <property type="entry name" value="Zinc/RING finger domain, C3HC4 (zinc finger)"/>
    <property type="match status" value="1"/>
</dbReference>
<dbReference type="GO" id="GO:0008270">
    <property type="term" value="F:zinc ion binding"/>
    <property type="evidence" value="ECO:0007669"/>
    <property type="project" value="UniProtKB-KW"/>
</dbReference>
<dbReference type="OrthoDB" id="9977870at2759"/>
<keyword evidence="3" id="KW-0862">Zinc</keyword>
<dbReference type="InterPro" id="IPR013083">
    <property type="entry name" value="Znf_RING/FYVE/PHD"/>
</dbReference>
<dbReference type="GO" id="GO:0004842">
    <property type="term" value="F:ubiquitin-protein transferase activity"/>
    <property type="evidence" value="ECO:0007669"/>
    <property type="project" value="InterPro"/>
</dbReference>
<dbReference type="InterPro" id="IPR017907">
    <property type="entry name" value="Znf_RING_CS"/>
</dbReference>
<organism evidence="4 5">
    <name type="scientific">Botrytis galanthina</name>
    <dbReference type="NCBI Taxonomy" id="278940"/>
    <lineage>
        <taxon>Eukaryota</taxon>
        <taxon>Fungi</taxon>
        <taxon>Dikarya</taxon>
        <taxon>Ascomycota</taxon>
        <taxon>Pezizomycotina</taxon>
        <taxon>Leotiomycetes</taxon>
        <taxon>Helotiales</taxon>
        <taxon>Sclerotiniaceae</taxon>
        <taxon>Botrytis</taxon>
    </lineage>
</organism>
<dbReference type="AlphaFoldDB" id="A0A4S8RKY9"/>
<proteinExistence type="predicted"/>
<evidence type="ECO:0000256" key="1">
    <source>
        <dbReference type="ARBA" id="ARBA00022723"/>
    </source>
</evidence>
<dbReference type="GO" id="GO:0016567">
    <property type="term" value="P:protein ubiquitination"/>
    <property type="evidence" value="ECO:0007669"/>
    <property type="project" value="InterPro"/>
</dbReference>
<evidence type="ECO:0008006" key="6">
    <source>
        <dbReference type="Google" id="ProtNLM"/>
    </source>
</evidence>
<evidence type="ECO:0000313" key="5">
    <source>
        <dbReference type="Proteomes" id="UP000308671"/>
    </source>
</evidence>
<accession>A0A4S8RKY9</accession>
<keyword evidence="2" id="KW-0863">Zinc-finger</keyword>
<dbReference type="InterPro" id="IPR031127">
    <property type="entry name" value="E3_UB_ligase_RBR"/>
</dbReference>
<dbReference type="PANTHER" id="PTHR11685">
    <property type="entry name" value="RBR FAMILY RING FINGER AND IBR DOMAIN-CONTAINING"/>
    <property type="match status" value="1"/>
</dbReference>
<sequence>MAITTPAPRVICTSCGDVSSNPIQVPCSHHYCLACLEQFFELAITDQSVFPPACCSKAIPIVSVSSFLKPIVVQAFEKKKIEFETQYKVYCSSKRCSTFIPPSDIVKDIGTCPKCNAKTHTLCRSKAHAGKCLRDESIEEVLDLARENYWQRCYKCWALIAIIDGCAAAELIFAITVEGD</sequence>
<comment type="caution">
    <text evidence="4">The sequence shown here is derived from an EMBL/GenBank/DDBJ whole genome shotgun (WGS) entry which is preliminary data.</text>
</comment>
<dbReference type="PROSITE" id="PS00518">
    <property type="entry name" value="ZF_RING_1"/>
    <property type="match status" value="1"/>
</dbReference>
<dbReference type="SUPFAM" id="SSF57850">
    <property type="entry name" value="RING/U-box"/>
    <property type="match status" value="1"/>
</dbReference>
<keyword evidence="1" id="KW-0479">Metal-binding</keyword>
<keyword evidence="5" id="KW-1185">Reference proteome</keyword>
<protein>
    <recommendedName>
        <fullName evidence="6">RING-type domain-containing protein</fullName>
    </recommendedName>
</protein>
<dbReference type="EMBL" id="PQXL01000029">
    <property type="protein sequence ID" value="THV54334.1"/>
    <property type="molecule type" value="Genomic_DNA"/>
</dbReference>
<dbReference type="Proteomes" id="UP000308671">
    <property type="component" value="Unassembled WGS sequence"/>
</dbReference>
<evidence type="ECO:0000313" key="4">
    <source>
        <dbReference type="EMBL" id="THV54334.1"/>
    </source>
</evidence>
<name>A0A4S8RKY9_9HELO</name>
<evidence type="ECO:0000256" key="3">
    <source>
        <dbReference type="ARBA" id="ARBA00022833"/>
    </source>
</evidence>
<gene>
    <name evidence="4" type="ORF">BGAL_0029g00280</name>
</gene>
<reference evidence="4 5" key="1">
    <citation type="submission" date="2017-12" db="EMBL/GenBank/DDBJ databases">
        <title>Comparative genomics of Botrytis spp.</title>
        <authorList>
            <person name="Valero-Jimenez C.A."/>
            <person name="Tapia P."/>
            <person name="Veloso J."/>
            <person name="Silva-Moreno E."/>
            <person name="Staats M."/>
            <person name="Valdes J.H."/>
            <person name="Van Kan J.A.L."/>
        </authorList>
    </citation>
    <scope>NUCLEOTIDE SEQUENCE [LARGE SCALE GENOMIC DNA]</scope>
    <source>
        <strain evidence="4 5">MUCL435</strain>
    </source>
</reference>